<dbReference type="EMBL" id="CP060028">
    <property type="protein sequence ID" value="QND81402.1"/>
    <property type="molecule type" value="Genomic_DNA"/>
</dbReference>
<dbReference type="Proteomes" id="UP000515506">
    <property type="component" value="Chromosome"/>
</dbReference>
<feature type="transmembrane region" description="Helical" evidence="1">
    <location>
        <begin position="74"/>
        <end position="98"/>
    </location>
</feature>
<dbReference type="RefSeq" id="WP_185896496.1">
    <property type="nucleotide sequence ID" value="NZ_CP060028.1"/>
</dbReference>
<accession>A0ABX6REP3</accession>
<evidence type="ECO:0000313" key="2">
    <source>
        <dbReference type="EMBL" id="QND81402.1"/>
    </source>
</evidence>
<feature type="transmembrane region" description="Helical" evidence="1">
    <location>
        <begin position="157"/>
        <end position="178"/>
    </location>
</feature>
<reference evidence="2 3" key="1">
    <citation type="submission" date="2020-08" db="EMBL/GenBank/DDBJ databases">
        <title>Streptomycin resistant and MDR strain, P. mexicana.</title>
        <authorList>
            <person name="Ganesh-kumar S."/>
            <person name="Zhe T."/>
            <person name="Yu Z."/>
            <person name="Min Y."/>
        </authorList>
    </citation>
    <scope>NUCLEOTIDE SEQUENCE [LARGE SCALE GENOMIC DNA]</scope>
    <source>
        <strain evidence="2 3">GTZY</strain>
    </source>
</reference>
<keyword evidence="3" id="KW-1185">Reference proteome</keyword>
<feature type="transmembrane region" description="Helical" evidence="1">
    <location>
        <begin position="41"/>
        <end position="62"/>
    </location>
</feature>
<name>A0ABX6REP3_PSEMX</name>
<sequence length="190" mass="19853">MNHAVLPPVASWLRILRPLAWGGALVLLAAPWVAMRFTDQVAWSGGDFAVFGALLLFACLAFEAMVRTARAPRHLAASVLAIGTAFLLVWANLAVGIVEDPDHPANLMFAAVLLAGVVGAAMARLHARGMAHVLLLMACLQVAAGAIAVSMDTQTPPLFVLALTAVCTAAWLVSAWLYHTAASPPAGGQR</sequence>
<evidence type="ECO:0000313" key="3">
    <source>
        <dbReference type="Proteomes" id="UP000515506"/>
    </source>
</evidence>
<feature type="transmembrane region" description="Helical" evidence="1">
    <location>
        <begin position="130"/>
        <end position="151"/>
    </location>
</feature>
<gene>
    <name evidence="2" type="ORF">H4W19_06500</name>
</gene>
<feature type="transmembrane region" description="Helical" evidence="1">
    <location>
        <begin position="104"/>
        <end position="123"/>
    </location>
</feature>
<feature type="transmembrane region" description="Helical" evidence="1">
    <location>
        <begin position="12"/>
        <end position="35"/>
    </location>
</feature>
<keyword evidence="1" id="KW-0812">Transmembrane</keyword>
<organism evidence="2 3">
    <name type="scientific">Pseudoxanthomonas mexicana</name>
    <dbReference type="NCBI Taxonomy" id="128785"/>
    <lineage>
        <taxon>Bacteria</taxon>
        <taxon>Pseudomonadati</taxon>
        <taxon>Pseudomonadota</taxon>
        <taxon>Gammaproteobacteria</taxon>
        <taxon>Lysobacterales</taxon>
        <taxon>Lysobacteraceae</taxon>
        <taxon>Pseudoxanthomonas</taxon>
    </lineage>
</organism>
<protein>
    <submittedName>
        <fullName evidence="2">Uncharacterized protein</fullName>
    </submittedName>
</protein>
<evidence type="ECO:0000256" key="1">
    <source>
        <dbReference type="SAM" id="Phobius"/>
    </source>
</evidence>
<keyword evidence="1" id="KW-0472">Membrane</keyword>
<proteinExistence type="predicted"/>
<keyword evidence="1" id="KW-1133">Transmembrane helix</keyword>